<evidence type="ECO:0000256" key="1">
    <source>
        <dbReference type="SAM" id="MobiDB-lite"/>
    </source>
</evidence>
<sequence>MDIEQVLRGLGGAARTGTLLQLGVTAAQLVRAVRSRQVWQPGPDVLSIYGAPEEFVQAACQGGVLTCVSAAGQFGLWRVREPRQLHLAFPQQRRLGHEPCDEPDHERDNEPHDEPVGASVPGPSYSSFTPLRHPILHSRLTRPAAGPPVAALEDALIHALLCLPMPESVVLVESAVNRGLATTDLLRQTLLAGTDAATVRAGHALTALDLVHPGSSSALEVLARVVFRRFGFDVATQVWICGVGVVDFLIEGCLIVELAGPDVELHKSQFRADFCLELAAIAAGYALLRVPYTEAVNRPQLLSGRLRRALGEGRLLAG</sequence>
<feature type="region of interest" description="Disordered" evidence="1">
    <location>
        <begin position="90"/>
        <end position="123"/>
    </location>
</feature>
<protein>
    <submittedName>
        <fullName evidence="2">Uncharacterized protein</fullName>
    </submittedName>
</protein>
<reference evidence="2 3" key="1">
    <citation type="submission" date="2020-11" db="EMBL/GenBank/DDBJ databases">
        <title>Arthrobacter antarcticus sp. nov., isolated from Antarctic Soil.</title>
        <authorList>
            <person name="Li J."/>
        </authorList>
    </citation>
    <scope>NUCLEOTIDE SEQUENCE [LARGE SCALE GENOMIC DNA]</scope>
    <source>
        <strain evidence="2 3">Z1-20</strain>
    </source>
</reference>
<dbReference type="Proteomes" id="UP000655366">
    <property type="component" value="Unassembled WGS sequence"/>
</dbReference>
<keyword evidence="3" id="KW-1185">Reference proteome</keyword>
<gene>
    <name evidence="2" type="ORF">IV500_16040</name>
</gene>
<name>A0A931CLQ2_9MICC</name>
<dbReference type="RefSeq" id="WP_196397821.1">
    <property type="nucleotide sequence ID" value="NZ_JADNYM010000022.1"/>
</dbReference>
<organism evidence="2 3">
    <name type="scientific">Arthrobacter terrae</name>
    <dbReference type="NCBI Taxonomy" id="2935737"/>
    <lineage>
        <taxon>Bacteria</taxon>
        <taxon>Bacillati</taxon>
        <taxon>Actinomycetota</taxon>
        <taxon>Actinomycetes</taxon>
        <taxon>Micrococcales</taxon>
        <taxon>Micrococcaceae</taxon>
        <taxon>Arthrobacter</taxon>
    </lineage>
</organism>
<dbReference type="AlphaFoldDB" id="A0A931CLQ2"/>
<dbReference type="EMBL" id="JADNYM010000022">
    <property type="protein sequence ID" value="MBG0740887.1"/>
    <property type="molecule type" value="Genomic_DNA"/>
</dbReference>
<feature type="compositionally biased region" description="Basic and acidic residues" evidence="1">
    <location>
        <begin position="95"/>
        <end position="115"/>
    </location>
</feature>
<evidence type="ECO:0000313" key="2">
    <source>
        <dbReference type="EMBL" id="MBG0740887.1"/>
    </source>
</evidence>
<comment type="caution">
    <text evidence="2">The sequence shown here is derived from an EMBL/GenBank/DDBJ whole genome shotgun (WGS) entry which is preliminary data.</text>
</comment>
<proteinExistence type="predicted"/>
<accession>A0A931CLQ2</accession>
<evidence type="ECO:0000313" key="3">
    <source>
        <dbReference type="Proteomes" id="UP000655366"/>
    </source>
</evidence>